<accession>A0A836HEY9</accession>
<dbReference type="OrthoDB" id="46529at2759"/>
<sequence>MTSILKRQALWVPVVKHSPAFVECAQKLLQSSPITSLNAAAMGLKLEEVQVALEPDPRHPDQMMSSMMAFPVQILAPACDFVPEQHSLAQQQQQPRELTFGFAVSLSDSCNTLHVMERLLPALNPHVSVNIQSHCMRNLREGERLVVVSTIDKMGKRLVYCKTDFYVEAAEPVPEEVVQREKSIKTLAELRAALMYYEKAVSGSHVKSIMSERNPE</sequence>
<evidence type="ECO:0000313" key="2">
    <source>
        <dbReference type="Proteomes" id="UP000674179"/>
    </source>
</evidence>
<dbReference type="KEGG" id="lenr:94173374"/>
<evidence type="ECO:0000313" key="1">
    <source>
        <dbReference type="EMBL" id="KAG5480138.1"/>
    </source>
</evidence>
<dbReference type="SUPFAM" id="SSF54637">
    <property type="entry name" value="Thioesterase/thiol ester dehydrase-isomerase"/>
    <property type="match status" value="1"/>
</dbReference>
<evidence type="ECO:0008006" key="3">
    <source>
        <dbReference type="Google" id="ProtNLM"/>
    </source>
</evidence>
<proteinExistence type="predicted"/>
<dbReference type="RefSeq" id="XP_067693285.1">
    <property type="nucleotide sequence ID" value="XM_067837864.1"/>
</dbReference>
<dbReference type="AlphaFoldDB" id="A0A836HEY9"/>
<reference evidence="1 2" key="1">
    <citation type="submission" date="2021-02" db="EMBL/GenBank/DDBJ databases">
        <title>Leishmania (Mundinia) enrietti genome sequencing and assembly.</title>
        <authorList>
            <person name="Almutairi H."/>
            <person name="Gatherer D."/>
        </authorList>
    </citation>
    <scope>NUCLEOTIDE SEQUENCE [LARGE SCALE GENOMIC DNA]</scope>
    <source>
        <strain evidence="1">CUR178</strain>
    </source>
</reference>
<comment type="caution">
    <text evidence="1">The sequence shown here is derived from an EMBL/GenBank/DDBJ whole genome shotgun (WGS) entry which is preliminary data.</text>
</comment>
<dbReference type="Gene3D" id="3.10.129.10">
    <property type="entry name" value="Hotdog Thioesterase"/>
    <property type="match status" value="1"/>
</dbReference>
<dbReference type="EMBL" id="JAFHKP010000021">
    <property type="protein sequence ID" value="KAG5480138.1"/>
    <property type="molecule type" value="Genomic_DNA"/>
</dbReference>
<dbReference type="GeneID" id="94173374"/>
<dbReference type="Proteomes" id="UP000674179">
    <property type="component" value="Chromosome 21"/>
</dbReference>
<protein>
    <recommendedName>
        <fullName evidence="3">Thioesterase domain-containing protein</fullName>
    </recommendedName>
</protein>
<gene>
    <name evidence="1" type="ORF">CUR178_06191</name>
</gene>
<keyword evidence="2" id="KW-1185">Reference proteome</keyword>
<dbReference type="InterPro" id="IPR029069">
    <property type="entry name" value="HotDog_dom_sf"/>
</dbReference>
<name>A0A836HEY9_LEIEN</name>
<organism evidence="1 2">
    <name type="scientific">Leishmania enriettii</name>
    <dbReference type="NCBI Taxonomy" id="5663"/>
    <lineage>
        <taxon>Eukaryota</taxon>
        <taxon>Discoba</taxon>
        <taxon>Euglenozoa</taxon>
        <taxon>Kinetoplastea</taxon>
        <taxon>Metakinetoplastina</taxon>
        <taxon>Trypanosomatida</taxon>
        <taxon>Trypanosomatidae</taxon>
        <taxon>Leishmaniinae</taxon>
        <taxon>Leishmania</taxon>
    </lineage>
</organism>